<reference evidence="3" key="1">
    <citation type="submission" date="2021-01" db="UniProtKB">
        <authorList>
            <consortium name="EnsemblPlants"/>
        </authorList>
    </citation>
    <scope>IDENTIFICATION</scope>
</reference>
<dbReference type="InterPro" id="IPR002014">
    <property type="entry name" value="VHS_dom"/>
</dbReference>
<dbReference type="PROSITE" id="PS50179">
    <property type="entry name" value="VHS"/>
    <property type="match status" value="1"/>
</dbReference>
<dbReference type="InterPro" id="IPR008942">
    <property type="entry name" value="ENTH_VHS"/>
</dbReference>
<dbReference type="EnsemblPlants" id="Kaladp0040s0641.1.v1.1">
    <property type="protein sequence ID" value="Kaladp0040s0641.1.v1.1"/>
    <property type="gene ID" value="Kaladp0040s0641.v1.1"/>
</dbReference>
<feature type="domain" description="VHS" evidence="2">
    <location>
        <begin position="45"/>
        <end position="97"/>
    </location>
</feature>
<dbReference type="Proteomes" id="UP000594263">
    <property type="component" value="Unplaced"/>
</dbReference>
<keyword evidence="4" id="KW-1185">Reference proteome</keyword>
<dbReference type="AlphaFoldDB" id="A0A7N0ZVJ9"/>
<dbReference type="PANTHER" id="PTHR46646">
    <property type="entry name" value="TOM1-LIKE PROTEIN 1"/>
    <property type="match status" value="1"/>
</dbReference>
<name>A0A7N0ZVJ9_KALFE</name>
<evidence type="ECO:0000256" key="1">
    <source>
        <dbReference type="ARBA" id="ARBA00007708"/>
    </source>
</evidence>
<dbReference type="OMA" id="AMEEPNW"/>
<dbReference type="PANTHER" id="PTHR46646:SF5">
    <property type="entry name" value="TOM1-LIKE PROTEIN 2"/>
    <property type="match status" value="1"/>
</dbReference>
<organism evidence="3 4">
    <name type="scientific">Kalanchoe fedtschenkoi</name>
    <name type="common">Lavender scallops</name>
    <name type="synonym">South American air plant</name>
    <dbReference type="NCBI Taxonomy" id="63787"/>
    <lineage>
        <taxon>Eukaryota</taxon>
        <taxon>Viridiplantae</taxon>
        <taxon>Streptophyta</taxon>
        <taxon>Embryophyta</taxon>
        <taxon>Tracheophyta</taxon>
        <taxon>Spermatophyta</taxon>
        <taxon>Magnoliopsida</taxon>
        <taxon>eudicotyledons</taxon>
        <taxon>Gunneridae</taxon>
        <taxon>Pentapetalae</taxon>
        <taxon>Saxifragales</taxon>
        <taxon>Crassulaceae</taxon>
        <taxon>Kalanchoe</taxon>
    </lineage>
</organism>
<protein>
    <recommendedName>
        <fullName evidence="2">VHS domain-containing protein</fullName>
    </recommendedName>
</protein>
<accession>A0A7N0ZVJ9</accession>
<dbReference type="GO" id="GO:0043130">
    <property type="term" value="F:ubiquitin binding"/>
    <property type="evidence" value="ECO:0007669"/>
    <property type="project" value="InterPro"/>
</dbReference>
<dbReference type="GO" id="GO:0043328">
    <property type="term" value="P:protein transport to vacuole involved in ubiquitin-dependent protein catabolic process via the multivesicular body sorting pathway"/>
    <property type="evidence" value="ECO:0007669"/>
    <property type="project" value="InterPro"/>
</dbReference>
<evidence type="ECO:0000259" key="2">
    <source>
        <dbReference type="PROSITE" id="PS50179"/>
    </source>
</evidence>
<dbReference type="InterPro" id="IPR044836">
    <property type="entry name" value="TOL_plant"/>
</dbReference>
<evidence type="ECO:0000313" key="3">
    <source>
        <dbReference type="EnsemblPlants" id="Kaladp0040s0641.1.v1.1"/>
    </source>
</evidence>
<comment type="similarity">
    <text evidence="1">Belongs to the TOM1 family.</text>
</comment>
<dbReference type="GO" id="GO:0035091">
    <property type="term" value="F:phosphatidylinositol binding"/>
    <property type="evidence" value="ECO:0007669"/>
    <property type="project" value="InterPro"/>
</dbReference>
<sequence length="97" mass="10790">MDKSKIVAFGERLKIGGAQMSRMVSDKMKDLLQAPTPESKIVEEAAYEAMEEPNWGLNMRICAMINSEDYTSCGLTHPPPPLRLNRIKIASQGQVPK</sequence>
<dbReference type="SUPFAM" id="SSF48464">
    <property type="entry name" value="ENTH/VHS domain"/>
    <property type="match status" value="1"/>
</dbReference>
<proteinExistence type="inferred from homology"/>
<evidence type="ECO:0000313" key="4">
    <source>
        <dbReference type="Proteomes" id="UP000594263"/>
    </source>
</evidence>
<dbReference type="Gramene" id="Kaladp0040s0641.1.v1.1">
    <property type="protein sequence ID" value="Kaladp0040s0641.1.v1.1"/>
    <property type="gene ID" value="Kaladp0040s0641.v1.1"/>
</dbReference>